<evidence type="ECO:0000256" key="1">
    <source>
        <dbReference type="SAM" id="MobiDB-lite"/>
    </source>
</evidence>
<proteinExistence type="predicted"/>
<evidence type="ECO:0000259" key="2">
    <source>
        <dbReference type="PROSITE" id="PS50010"/>
    </source>
</evidence>
<comment type="caution">
    <text evidence="3">The sequence shown here is derived from an EMBL/GenBank/DDBJ whole genome shotgun (WGS) entry which is preliminary data.</text>
</comment>
<feature type="compositionally biased region" description="Basic and acidic residues" evidence="1">
    <location>
        <begin position="647"/>
        <end position="657"/>
    </location>
</feature>
<evidence type="ECO:0000313" key="4">
    <source>
        <dbReference type="Proteomes" id="UP001431209"/>
    </source>
</evidence>
<protein>
    <recommendedName>
        <fullName evidence="2">DH domain-containing protein</fullName>
    </recommendedName>
</protein>
<gene>
    <name evidence="3" type="ORF">AKO1_011135</name>
</gene>
<feature type="compositionally biased region" description="Acidic residues" evidence="1">
    <location>
        <begin position="658"/>
        <end position="672"/>
    </location>
</feature>
<feature type="region of interest" description="Disordered" evidence="1">
    <location>
        <begin position="570"/>
        <end position="722"/>
    </location>
</feature>
<dbReference type="PROSITE" id="PS50010">
    <property type="entry name" value="DH_2"/>
    <property type="match status" value="1"/>
</dbReference>
<dbReference type="InterPro" id="IPR035899">
    <property type="entry name" value="DBL_dom_sf"/>
</dbReference>
<dbReference type="CDD" id="cd00160">
    <property type="entry name" value="RhoGEF"/>
    <property type="match status" value="1"/>
</dbReference>
<evidence type="ECO:0000313" key="3">
    <source>
        <dbReference type="EMBL" id="KAL0482258.1"/>
    </source>
</evidence>
<dbReference type="GO" id="GO:0035556">
    <property type="term" value="P:intracellular signal transduction"/>
    <property type="evidence" value="ECO:0007669"/>
    <property type="project" value="InterPro"/>
</dbReference>
<keyword evidence="4" id="KW-1185">Reference proteome</keyword>
<name>A0AAW2YZM7_9EUKA</name>
<dbReference type="PROSITE" id="PS00741">
    <property type="entry name" value="DH_1"/>
    <property type="match status" value="1"/>
</dbReference>
<dbReference type="InterPro" id="IPR000219">
    <property type="entry name" value="DH_dom"/>
</dbReference>
<dbReference type="PANTHER" id="PTHR12673">
    <property type="entry name" value="FACIOGENITAL DYSPLASIA PROTEIN"/>
    <property type="match status" value="1"/>
</dbReference>
<dbReference type="Gene3D" id="1.20.900.10">
    <property type="entry name" value="Dbl homology (DH) domain"/>
    <property type="match status" value="1"/>
</dbReference>
<dbReference type="EMBL" id="JAOPGA020000836">
    <property type="protein sequence ID" value="KAL0482258.1"/>
    <property type="molecule type" value="Genomic_DNA"/>
</dbReference>
<organism evidence="3 4">
    <name type="scientific">Acrasis kona</name>
    <dbReference type="NCBI Taxonomy" id="1008807"/>
    <lineage>
        <taxon>Eukaryota</taxon>
        <taxon>Discoba</taxon>
        <taxon>Heterolobosea</taxon>
        <taxon>Tetramitia</taxon>
        <taxon>Eutetramitia</taxon>
        <taxon>Acrasidae</taxon>
        <taxon>Acrasis</taxon>
    </lineage>
</organism>
<accession>A0AAW2YZM7</accession>
<dbReference type="CDD" id="cd22249">
    <property type="entry name" value="UDM1_RNF168_RNF169-like"/>
    <property type="match status" value="1"/>
</dbReference>
<dbReference type="Proteomes" id="UP001431209">
    <property type="component" value="Unassembled WGS sequence"/>
</dbReference>
<sequence>MSVLEAVKSVSADIDKKQFGNATKQLNLLQSKVRVPAELKSFADAEVVTRLANILERNKTVPPIQMPIVIIFMALSMNTGYNSLVGENGGVIALVTTVSETDQPIVVQHGTGAIRNLLSNEANRSILSADESSVAKLVKLLGKSVRDANKEVGSAIADNLCCALGLLAKSEEVSEQLGTKYQVIPIISDLFELPIKPELYTTLGANALRLVQFMAYTSDDNPQRFANSTIIVNQVREFSKHNSDALVKLANNVLQMLPNQEASEPDEIDTEEAYSNLTNLETIVNNLGSRERRAGALGVLLSFVENKPNNIKIVLDYELDIFGALIELMINLHPTSNEQDQTFENLCGCILEMSKSPLAMSILQEHTNEFVPALISKCLEHCIAPDSSIRYVHTLINALALTGFLTINKKIKNVLLNSGLLDVYQTLYNTLLPNCKDRDHSQALGFIVKTYINLTDDENVSVMMLESGIVDALIAVVMNQENLFTQITKRDACTALWNFTNYEVPRDHIHSKDCYQVMSDMLESIQLASHSAGLSQEQLNMSEESLSKALLQRRKREDVEKLQKILREREEELEAEEDEYFSEDELDPEMEEVEPEEEEIAPEDELVPEELELEPEELEPADELEPSEDFELSAETQPKKAPQKIILTEDGKLHSDTLEVEPTEDLNDEEYEEMKRKRAERTQREEEKRRAHEIKVKARREQKNKERQLKKDQESLDVERRNKKASKRRMICMELLQTEDAYVKGLGKVETLYMNPLSSSANSGLLPDDKFKTIFGDIRIIHKINQDFFRELSGLYEKPDFWGKEEQYLGSFFLRRMNTFKLYTNFVNGYAASEACLHETVRKNRKFGEFLDAISDVLVEERSRQTDLASFLISPIQRLPRYSLLLTDLIRNSDYPDTHSAYLLLENALIEVQNITTFVNEGKRSNEQVVQARELIKKLNLSKQLGDSKRALIRSEKEFSYVTYDKYKPNGTRSKPFKCKVHVFDDVIVIAREGIVTKQVVLPLIDCKVKNKVADKDRTGQCFTIEDEQQIAKAQHQIHQSQKGDGIVEEIVYEINCNTQSQRNDMISNLRNLIEDLKFKKKKIIRM</sequence>
<dbReference type="SUPFAM" id="SSF48371">
    <property type="entry name" value="ARM repeat"/>
    <property type="match status" value="2"/>
</dbReference>
<dbReference type="SMART" id="SM00325">
    <property type="entry name" value="RhoGEF"/>
    <property type="match status" value="1"/>
</dbReference>
<dbReference type="GO" id="GO:0005085">
    <property type="term" value="F:guanyl-nucleotide exchange factor activity"/>
    <property type="evidence" value="ECO:0007669"/>
    <property type="project" value="InterPro"/>
</dbReference>
<dbReference type="SUPFAM" id="SSF48065">
    <property type="entry name" value="DBL homology domain (DH-domain)"/>
    <property type="match status" value="1"/>
</dbReference>
<feature type="domain" description="DH" evidence="2">
    <location>
        <begin position="727"/>
        <end position="922"/>
    </location>
</feature>
<dbReference type="GO" id="GO:0005737">
    <property type="term" value="C:cytoplasm"/>
    <property type="evidence" value="ECO:0007669"/>
    <property type="project" value="TreeGrafter"/>
</dbReference>
<dbReference type="InterPro" id="IPR016024">
    <property type="entry name" value="ARM-type_fold"/>
</dbReference>
<feature type="compositionally biased region" description="Acidic residues" evidence="1">
    <location>
        <begin position="571"/>
        <end position="632"/>
    </location>
</feature>
<feature type="compositionally biased region" description="Basic and acidic residues" evidence="1">
    <location>
        <begin position="680"/>
        <end position="720"/>
    </location>
</feature>
<dbReference type="InterPro" id="IPR001331">
    <property type="entry name" value="GDS_CDC24_CS"/>
</dbReference>
<dbReference type="AlphaFoldDB" id="A0AAW2YZM7"/>
<dbReference type="PANTHER" id="PTHR12673:SF263">
    <property type="entry name" value="PLECKSTRIN DOMAIN-CONTAINING PROTEIN"/>
    <property type="match status" value="1"/>
</dbReference>
<dbReference type="Gene3D" id="1.25.10.10">
    <property type="entry name" value="Leucine-rich Repeat Variant"/>
    <property type="match status" value="2"/>
</dbReference>
<reference evidence="3 4" key="1">
    <citation type="submission" date="2024-03" db="EMBL/GenBank/DDBJ databases">
        <title>The Acrasis kona genome and developmental transcriptomes reveal deep origins of eukaryotic multicellular pathways.</title>
        <authorList>
            <person name="Sheikh S."/>
            <person name="Fu C.-J."/>
            <person name="Brown M.W."/>
            <person name="Baldauf S.L."/>
        </authorList>
    </citation>
    <scope>NUCLEOTIDE SEQUENCE [LARGE SCALE GENOMIC DNA]</scope>
    <source>
        <strain evidence="3 4">ATCC MYA-3509</strain>
    </source>
</reference>
<dbReference type="InterPro" id="IPR051092">
    <property type="entry name" value="FYVE_RhoGEF_PH"/>
</dbReference>
<dbReference type="Pfam" id="PF00621">
    <property type="entry name" value="RhoGEF"/>
    <property type="match status" value="1"/>
</dbReference>
<dbReference type="InterPro" id="IPR011989">
    <property type="entry name" value="ARM-like"/>
</dbReference>